<dbReference type="Proteomes" id="UP000276133">
    <property type="component" value="Unassembled WGS sequence"/>
</dbReference>
<sequence>MIFFMVPISKDYLEKLSVQELVHLVKTQNGSFENEFQKLDDDSELASCTEAEQMKWLQNVQNSGKPKKLLIELLFKRAEL</sequence>
<protein>
    <submittedName>
        <fullName evidence="1">Uncharacterized protein</fullName>
    </submittedName>
</protein>
<accession>A0A3M7S9B4</accession>
<reference evidence="1 2" key="1">
    <citation type="journal article" date="2018" name="Sci. Rep.">
        <title>Genomic signatures of local adaptation to the degree of environmental predictability in rotifers.</title>
        <authorList>
            <person name="Franch-Gras L."/>
            <person name="Hahn C."/>
            <person name="Garcia-Roger E.M."/>
            <person name="Carmona M.J."/>
            <person name="Serra M."/>
            <person name="Gomez A."/>
        </authorList>
    </citation>
    <scope>NUCLEOTIDE SEQUENCE [LARGE SCALE GENOMIC DNA]</scope>
    <source>
        <strain evidence="1">HYR1</strain>
    </source>
</reference>
<evidence type="ECO:0000313" key="1">
    <source>
        <dbReference type="EMBL" id="RNA32361.1"/>
    </source>
</evidence>
<dbReference type="AlphaFoldDB" id="A0A3M7S9B4"/>
<dbReference type="OrthoDB" id="10156350at2759"/>
<evidence type="ECO:0000313" key="2">
    <source>
        <dbReference type="Proteomes" id="UP000276133"/>
    </source>
</evidence>
<keyword evidence="2" id="KW-1185">Reference proteome</keyword>
<organism evidence="1 2">
    <name type="scientific">Brachionus plicatilis</name>
    <name type="common">Marine rotifer</name>
    <name type="synonym">Brachionus muelleri</name>
    <dbReference type="NCBI Taxonomy" id="10195"/>
    <lineage>
        <taxon>Eukaryota</taxon>
        <taxon>Metazoa</taxon>
        <taxon>Spiralia</taxon>
        <taxon>Gnathifera</taxon>
        <taxon>Rotifera</taxon>
        <taxon>Eurotatoria</taxon>
        <taxon>Monogononta</taxon>
        <taxon>Pseudotrocha</taxon>
        <taxon>Ploima</taxon>
        <taxon>Brachionidae</taxon>
        <taxon>Brachionus</taxon>
    </lineage>
</organism>
<dbReference type="EMBL" id="REGN01001813">
    <property type="protein sequence ID" value="RNA32361.1"/>
    <property type="molecule type" value="Genomic_DNA"/>
</dbReference>
<proteinExistence type="predicted"/>
<comment type="caution">
    <text evidence="1">The sequence shown here is derived from an EMBL/GenBank/DDBJ whole genome shotgun (WGS) entry which is preliminary data.</text>
</comment>
<name>A0A3M7S9B4_BRAPC</name>
<gene>
    <name evidence="1" type="ORF">BpHYR1_052915</name>
</gene>